<proteinExistence type="predicted"/>
<dbReference type="AlphaFoldDB" id="A0A9Q0PBX9"/>
<keyword evidence="2" id="KW-1185">Reference proteome</keyword>
<evidence type="ECO:0000313" key="1">
    <source>
        <dbReference type="EMBL" id="KAJ6685291.1"/>
    </source>
</evidence>
<organism evidence="1 2">
    <name type="scientific">Salix purpurea</name>
    <name type="common">Purple osier willow</name>
    <dbReference type="NCBI Taxonomy" id="77065"/>
    <lineage>
        <taxon>Eukaryota</taxon>
        <taxon>Viridiplantae</taxon>
        <taxon>Streptophyta</taxon>
        <taxon>Embryophyta</taxon>
        <taxon>Tracheophyta</taxon>
        <taxon>Spermatophyta</taxon>
        <taxon>Magnoliopsida</taxon>
        <taxon>eudicotyledons</taxon>
        <taxon>Gunneridae</taxon>
        <taxon>Pentapetalae</taxon>
        <taxon>rosids</taxon>
        <taxon>fabids</taxon>
        <taxon>Malpighiales</taxon>
        <taxon>Salicaceae</taxon>
        <taxon>Saliceae</taxon>
        <taxon>Salix</taxon>
    </lineage>
</organism>
<reference evidence="1" key="2">
    <citation type="journal article" date="2023" name="Int. J. Mol. Sci.">
        <title>De Novo Assembly and Annotation of 11 Diverse Shrub Willow (Salix) Genomes Reveals Novel Gene Organization in Sex-Linked Regions.</title>
        <authorList>
            <person name="Hyden B."/>
            <person name="Feng K."/>
            <person name="Yates T.B."/>
            <person name="Jawdy S."/>
            <person name="Cereghino C."/>
            <person name="Smart L.B."/>
            <person name="Muchero W."/>
        </authorList>
    </citation>
    <scope>NUCLEOTIDE SEQUENCE</scope>
    <source>
        <tissue evidence="1">Shoot tip</tissue>
    </source>
</reference>
<sequence length="65" mass="6915">MASVPRPGALSFDPLFWSSCQLVTYVETLSKELGFKGIPHLVFVVACSLQPCSPGDPGICIHPAV</sequence>
<dbReference type="OrthoDB" id="10582017at2759"/>
<comment type="caution">
    <text evidence="1">The sequence shown here is derived from an EMBL/GenBank/DDBJ whole genome shotgun (WGS) entry which is preliminary data.</text>
</comment>
<name>A0A9Q0PBX9_SALPP</name>
<dbReference type="EMBL" id="JAPFFK010000019">
    <property type="protein sequence ID" value="KAJ6685291.1"/>
    <property type="molecule type" value="Genomic_DNA"/>
</dbReference>
<gene>
    <name evidence="1" type="ORF">OIU79_015369</name>
</gene>
<accession>A0A9Q0PBX9</accession>
<dbReference type="Proteomes" id="UP001151532">
    <property type="component" value="Chromosome 2"/>
</dbReference>
<reference evidence="1" key="1">
    <citation type="submission" date="2022-11" db="EMBL/GenBank/DDBJ databases">
        <authorList>
            <person name="Hyden B.L."/>
            <person name="Feng K."/>
            <person name="Yates T."/>
            <person name="Jawdy S."/>
            <person name="Smart L.B."/>
            <person name="Muchero W."/>
        </authorList>
    </citation>
    <scope>NUCLEOTIDE SEQUENCE</scope>
    <source>
        <tissue evidence="1">Shoot tip</tissue>
    </source>
</reference>
<evidence type="ECO:0000313" key="2">
    <source>
        <dbReference type="Proteomes" id="UP001151532"/>
    </source>
</evidence>
<protein>
    <submittedName>
        <fullName evidence="1">Uncharacterized protein</fullName>
    </submittedName>
</protein>